<dbReference type="AlphaFoldDB" id="A0A9W9VMT1"/>
<name>A0A9W9VMT1_9EURO</name>
<feature type="transmembrane region" description="Helical" evidence="2">
    <location>
        <begin position="20"/>
        <end position="46"/>
    </location>
</feature>
<proteinExistence type="predicted"/>
<keyword evidence="2" id="KW-0812">Transmembrane</keyword>
<keyword evidence="4" id="KW-1185">Reference proteome</keyword>
<dbReference type="EMBL" id="JAPZBU010000009">
    <property type="protein sequence ID" value="KAJ5385997.1"/>
    <property type="molecule type" value="Genomic_DNA"/>
</dbReference>
<evidence type="ECO:0000256" key="1">
    <source>
        <dbReference type="SAM" id="MobiDB-lite"/>
    </source>
</evidence>
<reference evidence="3" key="1">
    <citation type="submission" date="2022-12" db="EMBL/GenBank/DDBJ databases">
        <authorList>
            <person name="Petersen C."/>
        </authorList>
    </citation>
    <scope>NUCLEOTIDE SEQUENCE</scope>
    <source>
        <strain evidence="3">IBT 29677</strain>
    </source>
</reference>
<comment type="caution">
    <text evidence="3">The sequence shown here is derived from an EMBL/GenBank/DDBJ whole genome shotgun (WGS) entry which is preliminary data.</text>
</comment>
<reference evidence="3" key="2">
    <citation type="journal article" date="2023" name="IMA Fungus">
        <title>Comparative genomic study of the Penicillium genus elucidates a diverse pangenome and 15 lateral gene transfer events.</title>
        <authorList>
            <person name="Petersen C."/>
            <person name="Sorensen T."/>
            <person name="Nielsen M.R."/>
            <person name="Sondergaard T.E."/>
            <person name="Sorensen J.L."/>
            <person name="Fitzpatrick D.A."/>
            <person name="Frisvad J.C."/>
            <person name="Nielsen K.L."/>
        </authorList>
    </citation>
    <scope>NUCLEOTIDE SEQUENCE</scope>
    <source>
        <strain evidence="3">IBT 29677</strain>
    </source>
</reference>
<dbReference type="GeneID" id="81372155"/>
<feature type="compositionally biased region" description="Basic and acidic residues" evidence="1">
    <location>
        <begin position="130"/>
        <end position="139"/>
    </location>
</feature>
<keyword evidence="2" id="KW-0472">Membrane</keyword>
<dbReference type="OrthoDB" id="5309803at2759"/>
<gene>
    <name evidence="3" type="ORF">N7509_008538</name>
</gene>
<protein>
    <submittedName>
        <fullName evidence="3">Uncharacterized protein</fullName>
    </submittedName>
</protein>
<organism evidence="3 4">
    <name type="scientific">Penicillium cosmopolitanum</name>
    <dbReference type="NCBI Taxonomy" id="1131564"/>
    <lineage>
        <taxon>Eukaryota</taxon>
        <taxon>Fungi</taxon>
        <taxon>Dikarya</taxon>
        <taxon>Ascomycota</taxon>
        <taxon>Pezizomycotina</taxon>
        <taxon>Eurotiomycetes</taxon>
        <taxon>Eurotiomycetidae</taxon>
        <taxon>Eurotiales</taxon>
        <taxon>Aspergillaceae</taxon>
        <taxon>Penicillium</taxon>
    </lineage>
</organism>
<evidence type="ECO:0000313" key="4">
    <source>
        <dbReference type="Proteomes" id="UP001147747"/>
    </source>
</evidence>
<dbReference type="RefSeq" id="XP_056483795.1">
    <property type="nucleotide sequence ID" value="XM_056633175.1"/>
</dbReference>
<evidence type="ECO:0000256" key="2">
    <source>
        <dbReference type="SAM" id="Phobius"/>
    </source>
</evidence>
<feature type="region of interest" description="Disordered" evidence="1">
    <location>
        <begin position="59"/>
        <end position="145"/>
    </location>
</feature>
<dbReference type="Proteomes" id="UP001147747">
    <property type="component" value="Unassembled WGS sequence"/>
</dbReference>
<accession>A0A9W9VMT1</accession>
<keyword evidence="2" id="KW-1133">Transmembrane helix</keyword>
<evidence type="ECO:0000313" key="3">
    <source>
        <dbReference type="EMBL" id="KAJ5385997.1"/>
    </source>
</evidence>
<sequence>MAWYSILPPQLIQVESWAVRIFFLLGLITIVPWCAMIIFDAGLYLYRMILWEFPRIGGRARGHQRPRAPSLTERAEGRRRALGLKGVDSDSGDSSEDYRGGEYNELGSSQNRDGRVEKENVAQATYGKAHSTEDGDVKRRTSART</sequence>